<dbReference type="Proteomes" id="UP000592294">
    <property type="component" value="Unassembled WGS sequence"/>
</dbReference>
<gene>
    <name evidence="1" type="ORF">HW932_20405</name>
</gene>
<dbReference type="AlphaFoldDB" id="A0A850RF21"/>
<dbReference type="RefSeq" id="WP_176978307.1">
    <property type="nucleotide sequence ID" value="NZ_JABZEO010000028.1"/>
</dbReference>
<dbReference type="EMBL" id="JABZEO010000028">
    <property type="protein sequence ID" value="NVZ11615.1"/>
    <property type="molecule type" value="Genomic_DNA"/>
</dbReference>
<sequence length="335" mass="37473">MGISDVPPLTATQATPEQVSVIESPAHLEAQWTAEWETVQPPIDILGRTFAGTQLHRLQRNPNLWIFDFPNLGIQGAALNRVATLIERTTTSRDRILTEAEMVEQIARTSQGDAGRYFLGHDYQIEDLAKFFSLAHRDSVPLNAAEQDLRTLLQGLGLLESSEDGTWRAARPGQAVITLAAASSTPSPSHLSPFERLTTLRHELSHGEYFTNPRYRAYCRHFWASRRSDEQSAITRGFALLGYDPDNQELMINELQAFLWEPQAGAWLDLELHKAGSSLAQLRTAFLAGLDQAADPISELFQSEMMRHIPVEPPGDWGAVRRIRPMAKTVERLSP</sequence>
<reference evidence="1 2" key="1">
    <citation type="submission" date="2020-06" db="EMBL/GenBank/DDBJ databases">
        <title>Whole-genome sequence of Allochromatium humboldtianum DSM 21881, type strain.</title>
        <authorList>
            <person name="Kyndt J.A."/>
            <person name="Meyer T.E."/>
        </authorList>
    </citation>
    <scope>NUCLEOTIDE SEQUENCE [LARGE SCALE GENOMIC DNA]</scope>
    <source>
        <strain evidence="1 2">DSM 21881</strain>
    </source>
</reference>
<protein>
    <submittedName>
        <fullName evidence="1">Uncharacterized protein</fullName>
    </submittedName>
</protein>
<proteinExistence type="predicted"/>
<organism evidence="1 2">
    <name type="scientific">Allochromatium humboldtianum</name>
    <dbReference type="NCBI Taxonomy" id="504901"/>
    <lineage>
        <taxon>Bacteria</taxon>
        <taxon>Pseudomonadati</taxon>
        <taxon>Pseudomonadota</taxon>
        <taxon>Gammaproteobacteria</taxon>
        <taxon>Chromatiales</taxon>
        <taxon>Chromatiaceae</taxon>
        <taxon>Allochromatium</taxon>
    </lineage>
</organism>
<comment type="caution">
    <text evidence="1">The sequence shown here is derived from an EMBL/GenBank/DDBJ whole genome shotgun (WGS) entry which is preliminary data.</text>
</comment>
<name>A0A850RF21_9GAMM</name>
<keyword evidence="2" id="KW-1185">Reference proteome</keyword>
<evidence type="ECO:0000313" key="1">
    <source>
        <dbReference type="EMBL" id="NVZ11615.1"/>
    </source>
</evidence>
<evidence type="ECO:0000313" key="2">
    <source>
        <dbReference type="Proteomes" id="UP000592294"/>
    </source>
</evidence>
<accession>A0A850RF21</accession>